<proteinExistence type="predicted"/>
<evidence type="ECO:0000256" key="4">
    <source>
        <dbReference type="PROSITE-ProRule" id="PRU00169"/>
    </source>
</evidence>
<keyword evidence="8" id="KW-1185">Reference proteome</keyword>
<dbReference type="GO" id="GO:0043565">
    <property type="term" value="F:sequence-specific DNA binding"/>
    <property type="evidence" value="ECO:0007669"/>
    <property type="project" value="InterPro"/>
</dbReference>
<dbReference type="PROSITE" id="PS00041">
    <property type="entry name" value="HTH_ARAC_FAMILY_1"/>
    <property type="match status" value="1"/>
</dbReference>
<accession>A0A4Q9DH28</accession>
<name>A0A4Q9DH28_9BACL</name>
<dbReference type="Gene3D" id="3.40.50.2300">
    <property type="match status" value="1"/>
</dbReference>
<sequence>MPQADGLDMIQIVQENGCQAKFILLSGYADFVYARRGMQLGVKFYLNKPVEEEELRECVCKVMEVIQQEQVKLQEVNELKQEVNSRIIESALRDVVDGDSDNTGYMDELLQIARIPIGRTQVVCALLEFESSLGFLMESGLDPVFRLIDRTLGQYQGVYRFRYLGAQVAVIVTHHSAIEYGELVRIIQRLKEAVFQEIKLSVTVGLGTVKEKSNEISISFEEARHSLSYKILKGPGAVISYPDIMSLSGKRQAVPEGMINKLEACLDNMDEAACARAIREIFHWLEEREMSPVDLQLQCLSILLSSARKLSMEQLQQSDFWGRHLLVLGGFSRYWTLEHIETWMLQMIKGIIVFKLEHHITKKKDVITEIKDYVTEHYADAISLTELSTRFFINPYYLSQLFKQKTGVTYLTFLTQTRINKSKELLEKTDLKVYEICQMVGYSDPQHFARLFEKLTGCKPSEYRRNPKNDPAET</sequence>
<dbReference type="Pfam" id="PF00072">
    <property type="entry name" value="Response_reg"/>
    <property type="match status" value="1"/>
</dbReference>
<comment type="caution">
    <text evidence="4">Lacks conserved residue(s) required for the propagation of feature annotation.</text>
</comment>
<dbReference type="Pfam" id="PF12833">
    <property type="entry name" value="HTH_18"/>
    <property type="match status" value="1"/>
</dbReference>
<feature type="domain" description="Response regulatory" evidence="6">
    <location>
        <begin position="1"/>
        <end position="63"/>
    </location>
</feature>
<dbReference type="PANTHER" id="PTHR43280:SF28">
    <property type="entry name" value="HTH-TYPE TRANSCRIPTIONAL ACTIVATOR RHAS"/>
    <property type="match status" value="1"/>
</dbReference>
<evidence type="ECO:0000313" key="7">
    <source>
        <dbReference type="EMBL" id="TBL70276.1"/>
    </source>
</evidence>
<reference evidence="7 8" key="1">
    <citation type="submission" date="2019-02" db="EMBL/GenBank/DDBJ databases">
        <title>Paenibacillus sp. nov., isolated from surface-sterilized tissue of Thalictrum simplex L.</title>
        <authorList>
            <person name="Tuo L."/>
        </authorList>
    </citation>
    <scope>NUCLEOTIDE SEQUENCE [LARGE SCALE GENOMIC DNA]</scope>
    <source>
        <strain evidence="7 8">N2SHLJ1</strain>
    </source>
</reference>
<keyword evidence="3" id="KW-0804">Transcription</keyword>
<evidence type="ECO:0000259" key="6">
    <source>
        <dbReference type="PROSITE" id="PS50110"/>
    </source>
</evidence>
<keyword evidence="2" id="KW-0238">DNA-binding</keyword>
<dbReference type="Gene3D" id="1.10.10.60">
    <property type="entry name" value="Homeodomain-like"/>
    <property type="match status" value="2"/>
</dbReference>
<dbReference type="AlphaFoldDB" id="A0A4Q9DH28"/>
<dbReference type="PROSITE" id="PS50110">
    <property type="entry name" value="RESPONSE_REGULATORY"/>
    <property type="match status" value="1"/>
</dbReference>
<dbReference type="InterPro" id="IPR018062">
    <property type="entry name" value="HTH_AraC-typ_CS"/>
</dbReference>
<dbReference type="InterPro" id="IPR018060">
    <property type="entry name" value="HTH_AraC"/>
</dbReference>
<evidence type="ECO:0000313" key="8">
    <source>
        <dbReference type="Proteomes" id="UP000293142"/>
    </source>
</evidence>
<dbReference type="GO" id="GO:0003700">
    <property type="term" value="F:DNA-binding transcription factor activity"/>
    <property type="evidence" value="ECO:0007669"/>
    <property type="project" value="InterPro"/>
</dbReference>
<evidence type="ECO:0000256" key="1">
    <source>
        <dbReference type="ARBA" id="ARBA00023015"/>
    </source>
</evidence>
<feature type="domain" description="HTH araC/xylS-type" evidence="5">
    <location>
        <begin position="368"/>
        <end position="466"/>
    </location>
</feature>
<dbReference type="InterPro" id="IPR041522">
    <property type="entry name" value="CdaR_GGDEF"/>
</dbReference>
<dbReference type="InterPro" id="IPR001789">
    <property type="entry name" value="Sig_transdc_resp-reg_receiver"/>
</dbReference>
<comment type="caution">
    <text evidence="7">The sequence shown here is derived from an EMBL/GenBank/DDBJ whole genome shotgun (WGS) entry which is preliminary data.</text>
</comment>
<evidence type="ECO:0000256" key="3">
    <source>
        <dbReference type="ARBA" id="ARBA00023163"/>
    </source>
</evidence>
<dbReference type="SMART" id="SM00342">
    <property type="entry name" value="HTH_ARAC"/>
    <property type="match status" value="1"/>
</dbReference>
<dbReference type="InterPro" id="IPR011006">
    <property type="entry name" value="CheY-like_superfamily"/>
</dbReference>
<dbReference type="InterPro" id="IPR009057">
    <property type="entry name" value="Homeodomain-like_sf"/>
</dbReference>
<dbReference type="EMBL" id="SIRE01000033">
    <property type="protein sequence ID" value="TBL70276.1"/>
    <property type="molecule type" value="Genomic_DNA"/>
</dbReference>
<keyword evidence="1" id="KW-0805">Transcription regulation</keyword>
<dbReference type="Proteomes" id="UP000293142">
    <property type="component" value="Unassembled WGS sequence"/>
</dbReference>
<gene>
    <name evidence="7" type="ORF">EYB31_33710</name>
</gene>
<evidence type="ECO:0000256" key="2">
    <source>
        <dbReference type="ARBA" id="ARBA00023125"/>
    </source>
</evidence>
<dbReference type="PANTHER" id="PTHR43280">
    <property type="entry name" value="ARAC-FAMILY TRANSCRIPTIONAL REGULATOR"/>
    <property type="match status" value="1"/>
</dbReference>
<dbReference type="SUPFAM" id="SSF52172">
    <property type="entry name" value="CheY-like"/>
    <property type="match status" value="1"/>
</dbReference>
<dbReference type="InterPro" id="IPR020449">
    <property type="entry name" value="Tscrpt_reg_AraC-type_HTH"/>
</dbReference>
<dbReference type="SUPFAM" id="SSF46689">
    <property type="entry name" value="Homeodomain-like"/>
    <property type="match status" value="2"/>
</dbReference>
<dbReference type="OrthoDB" id="342399at2"/>
<organism evidence="7 8">
    <name type="scientific">Paenibacillus thalictri</name>
    <dbReference type="NCBI Taxonomy" id="2527873"/>
    <lineage>
        <taxon>Bacteria</taxon>
        <taxon>Bacillati</taxon>
        <taxon>Bacillota</taxon>
        <taxon>Bacilli</taxon>
        <taxon>Bacillales</taxon>
        <taxon>Paenibacillaceae</taxon>
        <taxon>Paenibacillus</taxon>
    </lineage>
</organism>
<dbReference type="PRINTS" id="PR00032">
    <property type="entry name" value="HTHARAC"/>
</dbReference>
<evidence type="ECO:0000259" key="5">
    <source>
        <dbReference type="PROSITE" id="PS01124"/>
    </source>
</evidence>
<dbReference type="GO" id="GO:0000160">
    <property type="term" value="P:phosphorelay signal transduction system"/>
    <property type="evidence" value="ECO:0007669"/>
    <property type="project" value="InterPro"/>
</dbReference>
<protein>
    <submittedName>
        <fullName evidence="7">Helix-turn-helix domain-containing protein</fullName>
    </submittedName>
</protein>
<dbReference type="PROSITE" id="PS01124">
    <property type="entry name" value="HTH_ARAC_FAMILY_2"/>
    <property type="match status" value="1"/>
</dbReference>
<dbReference type="Pfam" id="PF17853">
    <property type="entry name" value="GGDEF_2"/>
    <property type="match status" value="1"/>
</dbReference>